<keyword evidence="4 6" id="KW-0804">Transcription</keyword>
<dbReference type="PANTHER" id="PTHR31500">
    <property type="entry name" value="AT-HOOK MOTIF NUCLEAR-LOCALIZED PROTEIN 9"/>
    <property type="match status" value="1"/>
</dbReference>
<comment type="function">
    <text evidence="1 6">Transcription factor that specifically binds AT-rich DNA sequences related to the nuclear matrix attachment regions (MARs).</text>
</comment>
<comment type="subcellular location">
    <subcellularLocation>
        <location evidence="6">Nucleus</location>
    </subcellularLocation>
</comment>
<keyword evidence="3 6" id="KW-0238">DNA-binding</keyword>
<protein>
    <recommendedName>
        <fullName evidence="6">AT-hook motif nuclear-localized protein</fullName>
    </recommendedName>
</protein>
<dbReference type="Gene3D" id="3.30.1330.80">
    <property type="entry name" value="Hypothetical protein, similar to alpha- acetolactate decarboxylase, domain 2"/>
    <property type="match status" value="1"/>
</dbReference>
<dbReference type="EMBL" id="JBBPBN010000171">
    <property type="protein sequence ID" value="KAK8974274.1"/>
    <property type="molecule type" value="Genomic_DNA"/>
</dbReference>
<name>A0ABR2NDM2_9ROSI</name>
<dbReference type="InterPro" id="IPR005175">
    <property type="entry name" value="PPC_dom"/>
</dbReference>
<organism evidence="9 10">
    <name type="scientific">Hibiscus sabdariffa</name>
    <name type="common">roselle</name>
    <dbReference type="NCBI Taxonomy" id="183260"/>
    <lineage>
        <taxon>Eukaryota</taxon>
        <taxon>Viridiplantae</taxon>
        <taxon>Streptophyta</taxon>
        <taxon>Embryophyta</taxon>
        <taxon>Tracheophyta</taxon>
        <taxon>Spermatophyta</taxon>
        <taxon>Magnoliopsida</taxon>
        <taxon>eudicotyledons</taxon>
        <taxon>Gunneridae</taxon>
        <taxon>Pentapetalae</taxon>
        <taxon>rosids</taxon>
        <taxon>malvids</taxon>
        <taxon>Malvales</taxon>
        <taxon>Malvaceae</taxon>
        <taxon>Malvoideae</taxon>
        <taxon>Hibiscus</taxon>
    </lineage>
</organism>
<feature type="compositionally biased region" description="Basic and acidic residues" evidence="7">
    <location>
        <begin position="299"/>
        <end position="318"/>
    </location>
</feature>
<evidence type="ECO:0000256" key="2">
    <source>
        <dbReference type="ARBA" id="ARBA00023015"/>
    </source>
</evidence>
<dbReference type="SUPFAM" id="SSF117856">
    <property type="entry name" value="AF0104/ALDC/Ptd012-like"/>
    <property type="match status" value="1"/>
</dbReference>
<evidence type="ECO:0000256" key="5">
    <source>
        <dbReference type="ARBA" id="ARBA00023242"/>
    </source>
</evidence>
<dbReference type="PROSITE" id="PS51742">
    <property type="entry name" value="PPC"/>
    <property type="match status" value="1"/>
</dbReference>
<accession>A0ABR2NDM2</accession>
<dbReference type="InterPro" id="IPR017956">
    <property type="entry name" value="AT_hook_DNA-bd_motif"/>
</dbReference>
<evidence type="ECO:0000256" key="3">
    <source>
        <dbReference type="ARBA" id="ARBA00023125"/>
    </source>
</evidence>
<evidence type="ECO:0000313" key="9">
    <source>
        <dbReference type="EMBL" id="KAK8974274.1"/>
    </source>
</evidence>
<keyword evidence="10" id="KW-1185">Reference proteome</keyword>
<evidence type="ECO:0000256" key="1">
    <source>
        <dbReference type="ARBA" id="ARBA00003687"/>
    </source>
</evidence>
<dbReference type="SMART" id="SM00384">
    <property type="entry name" value="AT_hook"/>
    <property type="match status" value="2"/>
</dbReference>
<gene>
    <name evidence="9" type="ORF">V6N11_034640</name>
</gene>
<keyword evidence="2 6" id="KW-0805">Transcription regulation</keyword>
<comment type="caution">
    <text evidence="9">The sequence shown here is derived from an EMBL/GenBank/DDBJ whole genome shotgun (WGS) entry which is preliminary data.</text>
</comment>
<evidence type="ECO:0000313" key="10">
    <source>
        <dbReference type="Proteomes" id="UP001396334"/>
    </source>
</evidence>
<proteinExistence type="predicted"/>
<dbReference type="Proteomes" id="UP001396334">
    <property type="component" value="Unassembled WGS sequence"/>
</dbReference>
<dbReference type="CDD" id="cd11378">
    <property type="entry name" value="DUF296"/>
    <property type="match status" value="1"/>
</dbReference>
<evidence type="ECO:0000256" key="4">
    <source>
        <dbReference type="ARBA" id="ARBA00023163"/>
    </source>
</evidence>
<dbReference type="InterPro" id="IPR039605">
    <property type="entry name" value="AHL"/>
</dbReference>
<evidence type="ECO:0000259" key="8">
    <source>
        <dbReference type="PROSITE" id="PS51742"/>
    </source>
</evidence>
<feature type="domain" description="PPC" evidence="8">
    <location>
        <begin position="170"/>
        <end position="312"/>
    </location>
</feature>
<evidence type="ECO:0000256" key="6">
    <source>
        <dbReference type="RuleBase" id="RU367031"/>
    </source>
</evidence>
<feature type="region of interest" description="Disordered" evidence="7">
    <location>
        <begin position="295"/>
        <end position="346"/>
    </location>
</feature>
<reference evidence="9 10" key="1">
    <citation type="journal article" date="2024" name="G3 (Bethesda)">
        <title>Genome assembly of Hibiscus sabdariffa L. provides insights into metabolisms of medicinal natural products.</title>
        <authorList>
            <person name="Kim T."/>
        </authorList>
    </citation>
    <scope>NUCLEOTIDE SEQUENCE [LARGE SCALE GENOMIC DNA]</scope>
    <source>
        <strain evidence="9">TK-2024</strain>
        <tissue evidence="9">Old leaves</tissue>
    </source>
</reference>
<evidence type="ECO:0000256" key="7">
    <source>
        <dbReference type="SAM" id="MobiDB-lite"/>
    </source>
</evidence>
<dbReference type="PANTHER" id="PTHR31500:SF9">
    <property type="entry name" value="AT-HOOK MOTIF NUCLEAR-LOCALIZED PROTEIN 9"/>
    <property type="match status" value="1"/>
</dbReference>
<feature type="region of interest" description="Disordered" evidence="7">
    <location>
        <begin position="20"/>
        <end position="140"/>
    </location>
</feature>
<keyword evidence="5 6" id="KW-0539">Nucleus</keyword>
<sequence>MDRRDAMSLSGSGSYYIQQRGITGSGSGTQSGVHGSPGIHVLSSPNVQHQPSIGATTMGSTLPVDSSPAVTTPHSVNVGTPSAMPHDETVKRKRGRPPKYGPDGAVSLALTPAASATHPGTISPSQKRGRGRPPGTGRKQQLATLGKMVLPILIANYLSNPSVWLSGSAGTGFTPHVITVAIGEDIATKLMSFSQQGPRAVCILSANGAVSTVTLRQPSSLGGTVTYEGRFEILCLSGLYLLTVDSSSRNRTGSLSVSLANPEGRVIGGGVGGMLIAASSVQVIVGSFLWGGSKTKNKKGGDQDGQKDSDNQSVDDRVAPPGISPTQNPTPSLPTGVWPGPRSKDMCNNSHVDIDLMHG</sequence>
<dbReference type="Pfam" id="PF03479">
    <property type="entry name" value="PCC"/>
    <property type="match status" value="1"/>
</dbReference>
<comment type="domain">
    <text evidence="6">The PPC domain mediates interactions between AHL proteins.</text>
</comment>
<feature type="compositionally biased region" description="Polar residues" evidence="7">
    <location>
        <begin position="43"/>
        <end position="80"/>
    </location>
</feature>